<dbReference type="InterPro" id="IPR003609">
    <property type="entry name" value="Pan_app"/>
</dbReference>
<dbReference type="PROSITE" id="PS50948">
    <property type="entry name" value="PAN"/>
    <property type="match status" value="1"/>
</dbReference>
<name>A0A7R8WL65_9CRUS</name>
<protein>
    <submittedName>
        <fullName evidence="1">Uncharacterized protein</fullName>
    </submittedName>
</protein>
<dbReference type="Pfam" id="PF00024">
    <property type="entry name" value="PAN_1"/>
    <property type="match status" value="1"/>
</dbReference>
<reference evidence="1" key="1">
    <citation type="submission" date="2020-11" db="EMBL/GenBank/DDBJ databases">
        <authorList>
            <person name="Tran Van P."/>
        </authorList>
    </citation>
    <scope>NUCLEOTIDE SEQUENCE</scope>
</reference>
<proteinExistence type="predicted"/>
<sequence>MSKCGRGKIVQHLYKGRKGLQLLANVTIGIYGSPNTMQCAMRCNKEGEACQAYNFHLGTETCTLYSDRYCHDAPVIFVDDGSHYHEKDWTILYQINHFDPAGGLKKWNLAEKHLALKNGDTISVECQKVLPTDNTHYLALLYASELTAAQVTKEFEDLKLARQDENGAWQTFQAPTSFSDLISAGVPYIMNVTCTSNASSTILEVKAEKLDPRSRNPSIEMD</sequence>
<dbReference type="SUPFAM" id="SSF57414">
    <property type="entry name" value="Hairpin loop containing domain-like"/>
    <property type="match status" value="1"/>
</dbReference>
<organism evidence="1">
    <name type="scientific">Cyprideis torosa</name>
    <dbReference type="NCBI Taxonomy" id="163714"/>
    <lineage>
        <taxon>Eukaryota</taxon>
        <taxon>Metazoa</taxon>
        <taxon>Ecdysozoa</taxon>
        <taxon>Arthropoda</taxon>
        <taxon>Crustacea</taxon>
        <taxon>Oligostraca</taxon>
        <taxon>Ostracoda</taxon>
        <taxon>Podocopa</taxon>
        <taxon>Podocopida</taxon>
        <taxon>Cytherocopina</taxon>
        <taxon>Cytheroidea</taxon>
        <taxon>Cytherideidae</taxon>
        <taxon>Cyprideis</taxon>
    </lineage>
</organism>
<dbReference type="EMBL" id="OB667052">
    <property type="protein sequence ID" value="CAD7233828.1"/>
    <property type="molecule type" value="Genomic_DNA"/>
</dbReference>
<evidence type="ECO:0000313" key="1">
    <source>
        <dbReference type="EMBL" id="CAD7233828.1"/>
    </source>
</evidence>
<dbReference type="AlphaFoldDB" id="A0A7R8WL65"/>
<accession>A0A7R8WL65</accession>
<gene>
    <name evidence="1" type="ORF">CTOB1V02_LOCUS11647</name>
</gene>